<sequence>MLAERYLDRSLAVLDQPPFRLRLIEEACLRQFPSFDSRQIRLKLRSQLKLYRRNLKKRGLHRPEKDGAEDGQEEEEGVEDEQEDEDEEDEEDGAEEEEQKVSSDTELEEQRGKRERENGITSVTRENIVMSLCHKNGRLHRTIKLFDKSKDNENSLHCDNKCESETDKGTDPKVQSQEKTSGKDGAFSPLYSKRALDDQDAGQSGIVRDSKKPRLDNGTSKPASCETVTCSTVNVSTGCQETSPVYLTAARAIPSLASLKEKYRQSDLIKRYPPLAVRRSTSDAPAFTAVQLVCNDKSPTNPLACLRPPYPFSSNVNAHRILQLAMKAESGRLEAQLNNESYFGSPGVQNQVSLGPGLFAADEKISDSDGVTSYGARTFLPKSPIVTTLSSLGCLSPSSFTSAKETGLSLTALHEDASKPVLFNPAVNHQTFVPSQTQSGSYRTTDDNGMTRQTSAAGLENSSSSENPLCVCSLIC</sequence>
<feature type="compositionally biased region" description="Acidic residues" evidence="1">
    <location>
        <begin position="69"/>
        <end position="98"/>
    </location>
</feature>
<dbReference type="EMBL" id="CAAALY010249916">
    <property type="protein sequence ID" value="VEL35470.1"/>
    <property type="molecule type" value="Genomic_DNA"/>
</dbReference>
<feature type="compositionally biased region" description="Basic and acidic residues" evidence="1">
    <location>
        <begin position="152"/>
        <end position="171"/>
    </location>
</feature>
<keyword evidence="3" id="KW-1185">Reference proteome</keyword>
<accession>A0A3S5FG22</accession>
<dbReference type="OrthoDB" id="6269848at2759"/>
<organism evidence="2 3">
    <name type="scientific">Protopolystoma xenopodis</name>
    <dbReference type="NCBI Taxonomy" id="117903"/>
    <lineage>
        <taxon>Eukaryota</taxon>
        <taxon>Metazoa</taxon>
        <taxon>Spiralia</taxon>
        <taxon>Lophotrochozoa</taxon>
        <taxon>Platyhelminthes</taxon>
        <taxon>Monogenea</taxon>
        <taxon>Polyopisthocotylea</taxon>
        <taxon>Polystomatidea</taxon>
        <taxon>Polystomatidae</taxon>
        <taxon>Protopolystoma</taxon>
    </lineage>
</organism>
<evidence type="ECO:0000313" key="2">
    <source>
        <dbReference type="EMBL" id="VEL35470.1"/>
    </source>
</evidence>
<feature type="region of interest" description="Disordered" evidence="1">
    <location>
        <begin position="433"/>
        <end position="467"/>
    </location>
</feature>
<comment type="caution">
    <text evidence="2">The sequence shown here is derived from an EMBL/GenBank/DDBJ whole genome shotgun (WGS) entry which is preliminary data.</text>
</comment>
<dbReference type="Proteomes" id="UP000784294">
    <property type="component" value="Unassembled WGS sequence"/>
</dbReference>
<feature type="compositionally biased region" description="Basic and acidic residues" evidence="1">
    <location>
        <begin position="99"/>
        <end position="118"/>
    </location>
</feature>
<protein>
    <submittedName>
        <fullName evidence="2">Uncharacterized protein</fullName>
    </submittedName>
</protein>
<reference evidence="2" key="1">
    <citation type="submission" date="2018-11" db="EMBL/GenBank/DDBJ databases">
        <authorList>
            <consortium name="Pathogen Informatics"/>
        </authorList>
    </citation>
    <scope>NUCLEOTIDE SEQUENCE</scope>
</reference>
<feature type="region of interest" description="Disordered" evidence="1">
    <location>
        <begin position="59"/>
        <end position="119"/>
    </location>
</feature>
<proteinExistence type="predicted"/>
<evidence type="ECO:0000313" key="3">
    <source>
        <dbReference type="Proteomes" id="UP000784294"/>
    </source>
</evidence>
<name>A0A3S5FG22_9PLAT</name>
<dbReference type="AlphaFoldDB" id="A0A3S5FG22"/>
<gene>
    <name evidence="2" type="ORF">PXEA_LOCUS28910</name>
</gene>
<feature type="region of interest" description="Disordered" evidence="1">
    <location>
        <begin position="152"/>
        <end position="223"/>
    </location>
</feature>
<evidence type="ECO:0000256" key="1">
    <source>
        <dbReference type="SAM" id="MobiDB-lite"/>
    </source>
</evidence>